<sequence length="402" mass="44459">MKKHILAGVVLALISGQVAAKTWVLTDADSSTEQGNWQISSAQLKLEGEPFSIEQKVLHGGKQEGSKVITVTSKDGLTILLSPTRGMDLLRVTGHGIRLGWDSPVNEVVNPAYINLESRNGLGWLEGFNEMMVRCGYEWTGHPVTKDGVIYTLHGKAGNTPASKVEVIVDDQAPHEIRIRGLLKEHTFKKANLETWTELRYVPGSDSFTIHDVLTNKADYPHDYQIIYHSNFSTPILEENARFIAPLESVSPFNDYAKKGLNNWATYGAPTKDFDEMVFNLKPKADSNGKTVAAVINSKGDKGASIEFDTHQLPLLTMWKNTDTLKQGYVTGIEPGTNYAYPVTVEKQQGRVKQLQPGQTAEFTLIYSLLKDAAAVQKVEQRVKTLQGNEPAKIDEKPIAVE</sequence>
<comment type="caution">
    <text evidence="2">The sequence shown here is derived from an EMBL/GenBank/DDBJ whole genome shotgun (WGS) entry which is preliminary data.</text>
</comment>
<gene>
    <name evidence="2" type="ORF">BS640_21725</name>
</gene>
<feature type="chain" id="PRO_5010874502" evidence="1">
    <location>
        <begin position="21"/>
        <end position="402"/>
    </location>
</feature>
<organism evidence="2 3">
    <name type="scientific">Rouxiella badensis</name>
    <dbReference type="NCBI Taxonomy" id="1646377"/>
    <lineage>
        <taxon>Bacteria</taxon>
        <taxon>Pseudomonadati</taxon>
        <taxon>Pseudomonadota</taxon>
        <taxon>Gammaproteobacteria</taxon>
        <taxon>Enterobacterales</taxon>
        <taxon>Yersiniaceae</taxon>
        <taxon>Rouxiella</taxon>
    </lineage>
</organism>
<proteinExistence type="predicted"/>
<dbReference type="GO" id="GO:0030246">
    <property type="term" value="F:carbohydrate binding"/>
    <property type="evidence" value="ECO:0007669"/>
    <property type="project" value="InterPro"/>
</dbReference>
<dbReference type="CDD" id="cd09023">
    <property type="entry name" value="Aldose_epim_Ec_c4013"/>
    <property type="match status" value="1"/>
</dbReference>
<dbReference type="Gene3D" id="2.70.98.10">
    <property type="match status" value="1"/>
</dbReference>
<accession>A0A1X0W9E8</accession>
<dbReference type="InterPro" id="IPR027839">
    <property type="entry name" value="DUF4432"/>
</dbReference>
<dbReference type="InterPro" id="IPR014718">
    <property type="entry name" value="GH-type_carb-bd"/>
</dbReference>
<dbReference type="EMBL" id="MRWE01000059">
    <property type="protein sequence ID" value="ORJ23363.1"/>
    <property type="molecule type" value="Genomic_DNA"/>
</dbReference>
<name>A0A1X0W9E8_9GAMM</name>
<keyword evidence="1" id="KW-0732">Signal</keyword>
<dbReference type="STRING" id="1646377.BS640_21725"/>
<feature type="signal peptide" evidence="1">
    <location>
        <begin position="1"/>
        <end position="20"/>
    </location>
</feature>
<evidence type="ECO:0000313" key="2">
    <source>
        <dbReference type="EMBL" id="ORJ23363.1"/>
    </source>
</evidence>
<protein>
    <submittedName>
        <fullName evidence="2">DUF4432 domain-containing protein</fullName>
    </submittedName>
</protein>
<dbReference type="Proteomes" id="UP000192536">
    <property type="component" value="Unassembled WGS sequence"/>
</dbReference>
<reference evidence="2 3" key="1">
    <citation type="journal article" date="2017" name="Int. J. Syst. Evol. Microbiol.">
        <title>Rouxiella badensis sp. nov. and Rouxiella silvae sp. nov. isolated from peat bog soil in Germany and emendation of the genus description.</title>
        <authorList>
            <person name="Le Fleche-Mateos A."/>
            <person name="Kugler J.H."/>
            <person name="Hansen S.H."/>
            <person name="Syldatk C."/>
            <person name="Hausmann R."/>
            <person name="Lomprez F."/>
            <person name="Vandenbogaert M."/>
            <person name="Manuguerra J.C."/>
            <person name="Grimont P.A."/>
        </authorList>
    </citation>
    <scope>NUCLEOTIDE SEQUENCE [LARGE SCALE GENOMIC DNA]</scope>
    <source>
        <strain evidence="2 3">DSM 100043</strain>
    </source>
</reference>
<dbReference type="AlphaFoldDB" id="A0A1X0W9E8"/>
<evidence type="ECO:0000256" key="1">
    <source>
        <dbReference type="SAM" id="SignalP"/>
    </source>
</evidence>
<dbReference type="Pfam" id="PF14486">
    <property type="entry name" value="DUF4432"/>
    <property type="match status" value="1"/>
</dbReference>
<evidence type="ECO:0000313" key="3">
    <source>
        <dbReference type="Proteomes" id="UP000192536"/>
    </source>
</evidence>
<keyword evidence="3" id="KW-1185">Reference proteome</keyword>
<dbReference type="RefSeq" id="WP_017491480.1">
    <property type="nucleotide sequence ID" value="NZ_MRWE01000059.1"/>
</dbReference>